<proteinExistence type="predicted"/>
<protein>
    <submittedName>
        <fullName evidence="1">Uncharacterized protein</fullName>
    </submittedName>
</protein>
<sequence length="354" mass="39515">MSRLPSLDEAAQYLPEGDQNSRSLYGTLVLPAEKAAMVACKNVDVMYSCVIGHLLLRPPSDKARSEVARELASCNRESDPFPAVYALGAIYLKHFILIFKKTRGKTPAPSYHPSRPSFNRMKDDYLLNLRATPRDHSSAKAAGLVRDDYRCMLNHRIDIKYGTLQPNQPFSATTTQCCHIFPDSLGNIAVGGRGAKEHQVATVWTILDRFGYKDICNELNADTEGANLHRMENIMTLDTVVHDQFDELRLWLDEIPGEPNCYYVRLAEPLTHVNLGLPDRVQFVAHSDHPLPSAKYLRIHAACCRIAHLAGAAEYIDEILDEGEEIKVLDPDGSSARVLEYYLLRSGSALVPPV</sequence>
<reference evidence="1 2" key="1">
    <citation type="journal article" date="2015" name="Sci. Rep.">
        <title>Chromosome-level genome map provides insights into diverse defense mechanisms in the medicinal fungus Ganoderma sinense.</title>
        <authorList>
            <person name="Zhu Y."/>
            <person name="Xu J."/>
            <person name="Sun C."/>
            <person name="Zhou S."/>
            <person name="Xu H."/>
            <person name="Nelson D.R."/>
            <person name="Qian J."/>
            <person name="Song J."/>
            <person name="Luo H."/>
            <person name="Xiang L."/>
            <person name="Li Y."/>
            <person name="Xu Z."/>
            <person name="Ji A."/>
            <person name="Wang L."/>
            <person name="Lu S."/>
            <person name="Hayward A."/>
            <person name="Sun W."/>
            <person name="Li X."/>
            <person name="Schwartz D.C."/>
            <person name="Wang Y."/>
            <person name="Chen S."/>
        </authorList>
    </citation>
    <scope>NUCLEOTIDE SEQUENCE [LARGE SCALE GENOMIC DNA]</scope>
    <source>
        <strain evidence="1 2">ZZ0214-1</strain>
    </source>
</reference>
<accession>A0A2G8S7B9</accession>
<dbReference type="Proteomes" id="UP000230002">
    <property type="component" value="Unassembled WGS sequence"/>
</dbReference>
<dbReference type="EMBL" id="AYKW01000019">
    <property type="protein sequence ID" value="PIL29682.1"/>
    <property type="molecule type" value="Genomic_DNA"/>
</dbReference>
<evidence type="ECO:0000313" key="1">
    <source>
        <dbReference type="EMBL" id="PIL29682.1"/>
    </source>
</evidence>
<keyword evidence="2" id="KW-1185">Reference proteome</keyword>
<name>A0A2G8S7B9_9APHY</name>
<dbReference type="STRING" id="1077348.A0A2G8S7B9"/>
<comment type="caution">
    <text evidence="1">The sequence shown here is derived from an EMBL/GenBank/DDBJ whole genome shotgun (WGS) entry which is preliminary data.</text>
</comment>
<organism evidence="1 2">
    <name type="scientific">Ganoderma sinense ZZ0214-1</name>
    <dbReference type="NCBI Taxonomy" id="1077348"/>
    <lineage>
        <taxon>Eukaryota</taxon>
        <taxon>Fungi</taxon>
        <taxon>Dikarya</taxon>
        <taxon>Basidiomycota</taxon>
        <taxon>Agaricomycotina</taxon>
        <taxon>Agaricomycetes</taxon>
        <taxon>Polyporales</taxon>
        <taxon>Polyporaceae</taxon>
        <taxon>Ganoderma</taxon>
    </lineage>
</organism>
<evidence type="ECO:0000313" key="2">
    <source>
        <dbReference type="Proteomes" id="UP000230002"/>
    </source>
</evidence>
<gene>
    <name evidence="1" type="ORF">GSI_08120</name>
</gene>
<dbReference type="AlphaFoldDB" id="A0A2G8S7B9"/>
<dbReference type="OrthoDB" id="2104739at2759"/>